<dbReference type="AlphaFoldDB" id="W2CT72"/>
<feature type="signal peptide" evidence="3">
    <location>
        <begin position="1"/>
        <end position="23"/>
    </location>
</feature>
<dbReference type="GO" id="GO:0035591">
    <property type="term" value="F:signaling adaptor activity"/>
    <property type="evidence" value="ECO:0007669"/>
    <property type="project" value="TreeGrafter"/>
</dbReference>
<dbReference type="InterPro" id="IPR032675">
    <property type="entry name" value="LRR_dom_sf"/>
</dbReference>
<protein>
    <recommendedName>
        <fullName evidence="6">Internalin</fullName>
    </recommendedName>
</protein>
<evidence type="ECO:0000256" key="3">
    <source>
        <dbReference type="SAM" id="SignalP"/>
    </source>
</evidence>
<keyword evidence="1" id="KW-0433">Leucine-rich repeat</keyword>
<gene>
    <name evidence="4" type="ORF">T231_08880</name>
</gene>
<evidence type="ECO:0008006" key="6">
    <source>
        <dbReference type="Google" id="ProtNLM"/>
    </source>
</evidence>
<organism evidence="4 5">
    <name type="scientific">Tannerella sp. oral taxon BU063 isolate Cell 6/7/9</name>
    <dbReference type="NCBI Taxonomy" id="1411021"/>
    <lineage>
        <taxon>Bacteria</taxon>
        <taxon>Pseudomonadati</taxon>
        <taxon>Bacteroidota</taxon>
        <taxon>Bacteroidia</taxon>
        <taxon>Bacteroidales</taxon>
        <taxon>Tannerellaceae</taxon>
        <taxon>Tannerella</taxon>
    </lineage>
</organism>
<evidence type="ECO:0000256" key="1">
    <source>
        <dbReference type="ARBA" id="ARBA00022614"/>
    </source>
</evidence>
<evidence type="ECO:0000256" key="2">
    <source>
        <dbReference type="ARBA" id="ARBA00022737"/>
    </source>
</evidence>
<keyword evidence="3" id="KW-0732">Signal</keyword>
<dbReference type="PROSITE" id="PS51257">
    <property type="entry name" value="PROKAR_LIPOPROTEIN"/>
    <property type="match status" value="1"/>
</dbReference>
<dbReference type="Gene3D" id="3.80.10.10">
    <property type="entry name" value="Ribonuclease Inhibitor"/>
    <property type="match status" value="1"/>
</dbReference>
<reference evidence="4 5" key="1">
    <citation type="submission" date="2013-11" db="EMBL/GenBank/DDBJ databases">
        <title>Single cell genomics of uncultured Tannerella BU063 (oral taxon 286).</title>
        <authorList>
            <person name="Beall C.J."/>
            <person name="Campbell A.G."/>
            <person name="Griffen A.L."/>
            <person name="Podar M."/>
            <person name="Leys E.J."/>
        </authorList>
    </citation>
    <scope>NUCLEOTIDE SEQUENCE [LARGE SCALE GENOMIC DNA]</scope>
    <source>
        <strain evidence="4">Cell 6/7/9</strain>
    </source>
</reference>
<dbReference type="EMBL" id="AYYD01001050">
    <property type="protein sequence ID" value="ETK09622.1"/>
    <property type="molecule type" value="Genomic_DNA"/>
</dbReference>
<dbReference type="InterPro" id="IPR052574">
    <property type="entry name" value="CDIRP"/>
</dbReference>
<keyword evidence="5" id="KW-1185">Reference proteome</keyword>
<keyword evidence="2" id="KW-0677">Repeat</keyword>
<evidence type="ECO:0000313" key="4">
    <source>
        <dbReference type="EMBL" id="ETK09622.1"/>
    </source>
</evidence>
<proteinExistence type="predicted"/>
<comment type="caution">
    <text evidence="4">The sequence shown here is derived from an EMBL/GenBank/DDBJ whole genome shotgun (WGS) entry which is preliminary data.</text>
</comment>
<dbReference type="PANTHER" id="PTHR47566">
    <property type="match status" value="1"/>
</dbReference>
<dbReference type="Proteomes" id="UP000018874">
    <property type="component" value="Unassembled WGS sequence"/>
</dbReference>
<name>W2CT72_9BACT</name>
<evidence type="ECO:0000313" key="5">
    <source>
        <dbReference type="Proteomes" id="UP000018874"/>
    </source>
</evidence>
<dbReference type="PANTHER" id="PTHR47566:SF1">
    <property type="entry name" value="PROTEIN NUD1"/>
    <property type="match status" value="1"/>
</dbReference>
<feature type="chain" id="PRO_5004813101" description="Internalin" evidence="3">
    <location>
        <begin position="24"/>
        <end position="307"/>
    </location>
</feature>
<accession>W2CT72</accession>
<sequence>MKTKTLLFLALAALSLTTACHKAAHEVPNITLTVDPGRKIFLSFAGKTDTTSIRIQCGKLDTSFVIGKKRTPARYFIADAEKMTIHGEVAAFNCSTNGGGITAIDCSRDTMLRSLECHDNALTELNVGGCSGLRILECYSNRLTTLDVTRCPALERLNCSDNLLTALDLSKCPKLEMIACINNGLTKLDVTMCSKLSVLYCYRNKLTELQLRGCAWLTELSCGKNYLPNLDFSGCNSLRTAYCCDNDFSYAATEELYRSLPDRTGEDEPGHIFILNEDALPPGRTGAGNEGIATQKHWEVLWCRGDW</sequence>
<dbReference type="PATRIC" id="fig|1411021.3.peg.1009"/>
<dbReference type="SUPFAM" id="SSF52058">
    <property type="entry name" value="L domain-like"/>
    <property type="match status" value="1"/>
</dbReference>